<evidence type="ECO:0000256" key="2">
    <source>
        <dbReference type="ARBA" id="ARBA00022840"/>
    </source>
</evidence>
<feature type="compositionally biased region" description="Low complexity" evidence="4">
    <location>
        <begin position="219"/>
        <end position="232"/>
    </location>
</feature>
<name>A0ABQ6N6V9_9STRA</name>
<dbReference type="PANTHER" id="PTHR23074">
    <property type="entry name" value="AAA DOMAIN-CONTAINING"/>
    <property type="match status" value="1"/>
</dbReference>
<keyword evidence="1 3" id="KW-0547">Nucleotide-binding</keyword>
<dbReference type="CDD" id="cd19509">
    <property type="entry name" value="RecA-like_VPS4-like"/>
    <property type="match status" value="1"/>
</dbReference>
<dbReference type="PANTHER" id="PTHR23074:SF83">
    <property type="entry name" value="VACUOLAR PROTEIN SORTING-ASSOCIATED PROTEIN 4A"/>
    <property type="match status" value="1"/>
</dbReference>
<dbReference type="SMART" id="SM00382">
    <property type="entry name" value="AAA"/>
    <property type="match status" value="1"/>
</dbReference>
<feature type="compositionally biased region" description="Low complexity" evidence="4">
    <location>
        <begin position="179"/>
        <end position="188"/>
    </location>
</feature>
<feature type="domain" description="AAA+ ATPase" evidence="5">
    <location>
        <begin position="300"/>
        <end position="439"/>
    </location>
</feature>
<comment type="similarity">
    <text evidence="3">Belongs to the AAA ATPase family.</text>
</comment>
<dbReference type="Pfam" id="PF00004">
    <property type="entry name" value="AAA"/>
    <property type="match status" value="1"/>
</dbReference>
<evidence type="ECO:0000256" key="3">
    <source>
        <dbReference type="RuleBase" id="RU003651"/>
    </source>
</evidence>
<feature type="compositionally biased region" description="Basic and acidic residues" evidence="4">
    <location>
        <begin position="147"/>
        <end position="157"/>
    </location>
</feature>
<dbReference type="InterPro" id="IPR003960">
    <property type="entry name" value="ATPase_AAA_CS"/>
</dbReference>
<dbReference type="PROSITE" id="PS00674">
    <property type="entry name" value="AAA"/>
    <property type="match status" value="1"/>
</dbReference>
<dbReference type="SUPFAM" id="SSF52540">
    <property type="entry name" value="P-loop containing nucleoside triphosphate hydrolases"/>
    <property type="match status" value="1"/>
</dbReference>
<evidence type="ECO:0000256" key="1">
    <source>
        <dbReference type="ARBA" id="ARBA00022741"/>
    </source>
</evidence>
<dbReference type="InterPro" id="IPR003959">
    <property type="entry name" value="ATPase_AAA_core"/>
</dbReference>
<dbReference type="InterPro" id="IPR015415">
    <property type="entry name" value="Spast_Vps4_C"/>
</dbReference>
<dbReference type="InterPro" id="IPR027417">
    <property type="entry name" value="P-loop_NTPase"/>
</dbReference>
<gene>
    <name evidence="6" type="ORF">TeGR_g2714</name>
</gene>
<keyword evidence="7" id="KW-1185">Reference proteome</keyword>
<sequence>MASLLFGSSKKPSLSNKHSDAARSISVMDELDKEDTSTKSPAQLERILYEYERNLAALLRTLSPGEHAAFVNAYTASEKAYVSKKAEGFMARAESVKAILRVKKDQRAAQTEQLRLQEVRAERRRSSVEDQEAARRLALQEETRRRLSEARLEDQRRRNSSGGDGTLPSSSARRRSFDGVAAAKIAGRGARRASPTNAHPAANASRRTSPPPTKPLRSARPAGGSYTAAAARRSSHAGGIGGGAKKYSELEQSIVDEVKMDPPTTSWDDIVGLQDAKTALQETVILPTLRPDIFVGLRAPPKGVLLFGPPGTGKTMIARACASESGFDFFAVSASSLTSKWVGEGEKMVRALFKVAQDHAPAVVFMDEIDSVLSKRKANEHEASRRLKTEFLVQIDGVNSSDNDPANNVLVIGATNLPSELDDAVIRRFGRRVYVPLPDESSRRQIFVDLLGKNRHSLGERDLLRLVAQTADFSPSDIKNLCQTASMGPLRSISMRSLAQIDPSKIPPITFQHFADALKGCKPSVSAELLKSYETYLTKS</sequence>
<evidence type="ECO:0000256" key="4">
    <source>
        <dbReference type="SAM" id="MobiDB-lite"/>
    </source>
</evidence>
<feature type="region of interest" description="Disordered" evidence="4">
    <location>
        <begin position="1"/>
        <end position="39"/>
    </location>
</feature>
<protein>
    <recommendedName>
        <fullName evidence="5">AAA+ ATPase domain-containing protein</fullName>
    </recommendedName>
</protein>
<dbReference type="InterPro" id="IPR003593">
    <property type="entry name" value="AAA+_ATPase"/>
</dbReference>
<feature type="region of interest" description="Disordered" evidence="4">
    <location>
        <begin position="147"/>
        <end position="244"/>
    </location>
</feature>
<dbReference type="EMBL" id="BRYB01002266">
    <property type="protein sequence ID" value="GMI42124.1"/>
    <property type="molecule type" value="Genomic_DNA"/>
</dbReference>
<dbReference type="Pfam" id="PF09336">
    <property type="entry name" value="Vps4_C"/>
    <property type="match status" value="1"/>
</dbReference>
<evidence type="ECO:0000313" key="6">
    <source>
        <dbReference type="EMBL" id="GMI42124.1"/>
    </source>
</evidence>
<evidence type="ECO:0000259" key="5">
    <source>
        <dbReference type="SMART" id="SM00382"/>
    </source>
</evidence>
<dbReference type="Pfam" id="PF17862">
    <property type="entry name" value="AAA_lid_3"/>
    <property type="match status" value="1"/>
</dbReference>
<dbReference type="InterPro" id="IPR041569">
    <property type="entry name" value="AAA_lid_3"/>
</dbReference>
<reference evidence="6 7" key="1">
    <citation type="journal article" date="2023" name="Commun. Biol.">
        <title>Genome analysis of Parmales, the sister group of diatoms, reveals the evolutionary specialization of diatoms from phago-mixotrophs to photoautotrophs.</title>
        <authorList>
            <person name="Ban H."/>
            <person name="Sato S."/>
            <person name="Yoshikawa S."/>
            <person name="Yamada K."/>
            <person name="Nakamura Y."/>
            <person name="Ichinomiya M."/>
            <person name="Sato N."/>
            <person name="Blanc-Mathieu R."/>
            <person name="Endo H."/>
            <person name="Kuwata A."/>
            <person name="Ogata H."/>
        </authorList>
    </citation>
    <scope>NUCLEOTIDE SEQUENCE [LARGE SCALE GENOMIC DNA]</scope>
</reference>
<dbReference type="InterPro" id="IPR050304">
    <property type="entry name" value="MT-severing_AAA_ATPase"/>
</dbReference>
<dbReference type="Gene3D" id="1.10.8.60">
    <property type="match status" value="1"/>
</dbReference>
<evidence type="ECO:0000313" key="7">
    <source>
        <dbReference type="Proteomes" id="UP001165060"/>
    </source>
</evidence>
<keyword evidence="2 3" id="KW-0067">ATP-binding</keyword>
<comment type="caution">
    <text evidence="6">The sequence shown here is derived from an EMBL/GenBank/DDBJ whole genome shotgun (WGS) entry which is preliminary data.</text>
</comment>
<proteinExistence type="inferred from homology"/>
<dbReference type="Gene3D" id="3.40.50.300">
    <property type="entry name" value="P-loop containing nucleotide triphosphate hydrolases"/>
    <property type="match status" value="1"/>
</dbReference>
<accession>A0ABQ6N6V9</accession>
<dbReference type="Proteomes" id="UP001165060">
    <property type="component" value="Unassembled WGS sequence"/>
</dbReference>
<organism evidence="6 7">
    <name type="scientific">Tetraparma gracilis</name>
    <dbReference type="NCBI Taxonomy" id="2962635"/>
    <lineage>
        <taxon>Eukaryota</taxon>
        <taxon>Sar</taxon>
        <taxon>Stramenopiles</taxon>
        <taxon>Ochrophyta</taxon>
        <taxon>Bolidophyceae</taxon>
        <taxon>Parmales</taxon>
        <taxon>Triparmaceae</taxon>
        <taxon>Tetraparma</taxon>
    </lineage>
</organism>